<feature type="chain" id="PRO_5034347930" evidence="4">
    <location>
        <begin position="20"/>
        <end position="1522"/>
    </location>
</feature>
<dbReference type="PROSITE" id="PS51257">
    <property type="entry name" value="PROKAR_LIPOPROTEIN"/>
    <property type="match status" value="1"/>
</dbReference>
<dbReference type="InterPro" id="IPR015942">
    <property type="entry name" value="Asp/Glu/hydantoin_racemase"/>
</dbReference>
<feature type="transmembrane region" description="Helical" evidence="3">
    <location>
        <begin position="962"/>
        <end position="983"/>
    </location>
</feature>
<evidence type="ECO:0000313" key="5">
    <source>
        <dbReference type="EMBL" id="SYW75553.1"/>
    </source>
</evidence>
<dbReference type="EMBL" id="ULHB01000008">
    <property type="protein sequence ID" value="SYW75553.1"/>
    <property type="molecule type" value="Genomic_DNA"/>
</dbReference>
<sequence>MRTLYFFATAYILMAAVACQPLREAKAELEVSRKAYRKPRQPLKPPRTATPKAKRRNQAIGAATEAISDLFSHFGNPGRAARNAASVEAQTDIKPLESTAYTRFQQSPSAKFDGIANPARPESLFKPRNKPFRFGSDQGGYVADADHAVQNAKLYGIPPFSTKLGIGADASVARIEEDHLALLAEEKRIAAARRIVITSVAFAIASGQILWSVNRAANGREANIQARARASESEQAAMQQAAAEIAALRAPGSGGSNIQRRSLSSEDMAAHDASVRTSQPKDDRSLRKRSVVPIIKSEKAADKEDQSKTLTKRFNPLEIIGNAAERTRASIGSRASSFRDTLQEYTQDRRRLVGPIAACIVSMLGLIGVIIYYEVKSQELDNDLHGSNTEPAEPRPFPPVLRLKDVDNRDDSAFIQTSKDEKLHHTELQKRWGPVTAMIDCWQGRVEDSRRVSVVVTENAPSSPRLLFFKLFTGVAALLGVSGALFWYGYRRQPDSTPKPQESKQPETASVPVPNRQHFAEVRHKMLNKRSLDVEPAAHVDVLSVEQGRPALLKREVTDEKIKRLLVRGNPGVTQIPLHKREVLQAQGATNYPTRRSLRRGDEHLEDLPLKDGHLVKRAIGAVEVEGPAEETLRLLDRAEREKVERLRFRNELQRRRRLEAFRKALRSKRILGDGIVATLSLAFIITYHQKLTAARKREQAARRKARGAAIYPVRGPPHKRDFGRSAAERLGGEGSRLLDHPAAAEFPGTDVAVRRCPAFSRLYRNILIGSAIAIAAEIQGPSFWLAIRALKQQTPIQRAAKRQAEEERLQAGFKRSRRPGHLSKRMISRAAISLAVQDFKSLANKAPLTPAEKLARAQRLRKYALVGAGLAAVKGVESLVVYEILQSYKENKRVKQQLQEIKQQQTSGYVGNSYYAPNHILSKRATIRPVGAAEVTAAEERAGHQAYEAWKQKVLLRLKKVGVVVGIVVIAMATAFGLRSAVQKHYGKKENPNDGAIVDPFHKRDLSSQAQKEESHELAKREPACDGLVEAGIPKTVPHNPAGGRRAELSQAVKLMKRLMLPTNGVQSGAAFMRLLRQVAIGFRRNGLIDPAPHQSQSSSDDWKSRNRHAASPVPLFFMADVTKSPVWQEKIRKLQRKHAEEADDDEPQEYDSRHHRSLMKRMVYSRLSGVVLATWPVMAGYRANNDIDRMWAHTHLPRPPRIVLFPFFSRDDEKQQRLPDPARMPRLLPPFFAVDGVHQHAPLNAVAGQRREQQRSLAKRSTTQYSKLSVTVFGTFLLLQGLRATQAIKEHGRGNRHDRSPYHSTYPAPRPRSDSHFITGPPSAPLSIQTLSESVASASETFRSLVASSANGDLALHPADAFLVACFSDHPLVGMLRSAAPGKPAMHLLEAALLHALCVGRKFGILTTGKSVVPDVEAGVSRVLGGNSDRYVATVATGLGVVELKDGCREKVEGRIKQGAKELVGKGADVVILGCAGMTGMEAVVQEGCKEVGVEGIKVVDGALAGMQLLAGLGRLKYLS</sequence>
<feature type="compositionally biased region" description="Basic and acidic residues" evidence="2">
    <location>
        <begin position="268"/>
        <end position="285"/>
    </location>
</feature>
<protein>
    <submittedName>
        <fullName evidence="5">Uncharacterized protein</fullName>
    </submittedName>
</protein>
<dbReference type="Proteomes" id="UP000658997">
    <property type="component" value="Unassembled WGS sequence"/>
</dbReference>
<dbReference type="GO" id="GO:0047661">
    <property type="term" value="F:amino-acid racemase activity"/>
    <property type="evidence" value="ECO:0007669"/>
    <property type="project" value="InterPro"/>
</dbReference>
<keyword evidence="4" id="KW-0732">Signal</keyword>
<evidence type="ECO:0000256" key="3">
    <source>
        <dbReference type="SAM" id="Phobius"/>
    </source>
</evidence>
<dbReference type="InterPro" id="IPR053714">
    <property type="entry name" value="Iso_Racemase_Enz_sf"/>
</dbReference>
<keyword evidence="3" id="KW-1133">Transmembrane helix</keyword>
<dbReference type="PANTHER" id="PTHR28047">
    <property type="entry name" value="PROTEIN DCG1"/>
    <property type="match status" value="1"/>
</dbReference>
<dbReference type="PANTHER" id="PTHR28047:SF5">
    <property type="entry name" value="PROTEIN DCG1"/>
    <property type="match status" value="1"/>
</dbReference>
<comment type="similarity">
    <text evidence="1">Belongs to the HyuE racemase family.</text>
</comment>
<gene>
    <name evidence="5" type="ORF">UBRO2_00787</name>
</gene>
<feature type="transmembrane region" description="Helical" evidence="3">
    <location>
        <begin position="467"/>
        <end position="490"/>
    </location>
</feature>
<reference evidence="5" key="1">
    <citation type="submission" date="2018-08" db="EMBL/GenBank/DDBJ databases">
        <authorList>
            <person name="Guldener U."/>
        </authorList>
    </citation>
    <scope>NUCLEOTIDE SEQUENCE</scope>
    <source>
        <strain evidence="5">UB2</strain>
    </source>
</reference>
<dbReference type="InterPro" id="IPR052186">
    <property type="entry name" value="Hydantoin_racemase-like"/>
</dbReference>
<feature type="region of interest" description="Disordered" evidence="2">
    <location>
        <begin position="36"/>
        <end position="57"/>
    </location>
</feature>
<evidence type="ECO:0000256" key="4">
    <source>
        <dbReference type="SAM" id="SignalP"/>
    </source>
</evidence>
<feature type="region of interest" description="Disordered" evidence="2">
    <location>
        <begin position="1089"/>
        <end position="1108"/>
    </location>
</feature>
<accession>A0A8H8QHS1</accession>
<evidence type="ECO:0000313" key="6">
    <source>
        <dbReference type="Proteomes" id="UP000658997"/>
    </source>
</evidence>
<keyword evidence="3" id="KW-0812">Transmembrane</keyword>
<keyword evidence="3" id="KW-0472">Membrane</keyword>
<evidence type="ECO:0000256" key="1">
    <source>
        <dbReference type="ARBA" id="ARBA00038414"/>
    </source>
</evidence>
<dbReference type="Gene3D" id="3.40.50.12500">
    <property type="match status" value="1"/>
</dbReference>
<feature type="signal peptide" evidence="4">
    <location>
        <begin position="1"/>
        <end position="19"/>
    </location>
</feature>
<feature type="region of interest" description="Disordered" evidence="2">
    <location>
        <begin position="1006"/>
        <end position="1026"/>
    </location>
</feature>
<feature type="region of interest" description="Disordered" evidence="2">
    <location>
        <begin position="494"/>
        <end position="516"/>
    </location>
</feature>
<dbReference type="Pfam" id="PF01177">
    <property type="entry name" value="Asp_Glu_race"/>
    <property type="match status" value="1"/>
</dbReference>
<name>A0A8H8QHS1_9BASI</name>
<feature type="compositionally biased region" description="Basic and acidic residues" evidence="2">
    <location>
        <begin position="1006"/>
        <end position="1025"/>
    </location>
</feature>
<organism evidence="5 6">
    <name type="scientific">Ustilago bromivora</name>
    <dbReference type="NCBI Taxonomy" id="307758"/>
    <lineage>
        <taxon>Eukaryota</taxon>
        <taxon>Fungi</taxon>
        <taxon>Dikarya</taxon>
        <taxon>Basidiomycota</taxon>
        <taxon>Ustilaginomycotina</taxon>
        <taxon>Ustilaginomycetes</taxon>
        <taxon>Ustilaginales</taxon>
        <taxon>Ustilaginaceae</taxon>
        <taxon>Ustilago</taxon>
    </lineage>
</organism>
<comment type="caution">
    <text evidence="5">The sequence shown here is derived from an EMBL/GenBank/DDBJ whole genome shotgun (WGS) entry which is preliminary data.</text>
</comment>
<keyword evidence="6" id="KW-1185">Reference proteome</keyword>
<feature type="compositionally biased region" description="Basic and acidic residues" evidence="2">
    <location>
        <begin position="1292"/>
        <end position="1303"/>
    </location>
</feature>
<evidence type="ECO:0000256" key="2">
    <source>
        <dbReference type="SAM" id="MobiDB-lite"/>
    </source>
</evidence>
<feature type="transmembrane region" description="Helical" evidence="3">
    <location>
        <begin position="352"/>
        <end position="373"/>
    </location>
</feature>
<feature type="region of interest" description="Disordered" evidence="2">
    <location>
        <begin position="1292"/>
        <end position="1314"/>
    </location>
</feature>
<feature type="region of interest" description="Disordered" evidence="2">
    <location>
        <begin position="251"/>
        <end position="290"/>
    </location>
</feature>
<proteinExistence type="inferred from homology"/>